<proteinExistence type="predicted"/>
<sequence>MTGQWVDPAWQREARAWIEHRLAATGIPLSGEITQPHVMPWSTAMRVPTPDGPLWFKANGPGTAYEPGLLRSLAGWAAEWTVPVLAVDVSRAWSLQADGGEQLRTRFAVDPDPAHWERALVRHAELQKASQARVAELLELSLPDVRPSLMPAHFDELATADGPLRLRAEYVQWCAELADCGIGPALQHDDLHDNNVLIGTDGAYRFFDWGDAGVAFPFGVLLVMLRSAAQRFTREELTRCRDAYLEVWTDGHDRAELVELSRLAIKVAKVGRALAWQRVLAPLPAAERGPFDDPVAGWMAELAEPDVL</sequence>
<dbReference type="InterPro" id="IPR002575">
    <property type="entry name" value="Aminoglycoside_PTrfase"/>
</dbReference>
<evidence type="ECO:0000313" key="3">
    <source>
        <dbReference type="Proteomes" id="UP001589890"/>
    </source>
</evidence>
<comment type="caution">
    <text evidence="2">The sequence shown here is derived from an EMBL/GenBank/DDBJ whole genome shotgun (WGS) entry which is preliminary data.</text>
</comment>
<dbReference type="InterPro" id="IPR011009">
    <property type="entry name" value="Kinase-like_dom_sf"/>
</dbReference>
<keyword evidence="3" id="KW-1185">Reference proteome</keyword>
<evidence type="ECO:0000259" key="1">
    <source>
        <dbReference type="Pfam" id="PF01636"/>
    </source>
</evidence>
<feature type="domain" description="Aminoglycoside phosphotransferase" evidence="1">
    <location>
        <begin position="99"/>
        <end position="256"/>
    </location>
</feature>
<accession>A0ABV6QJ74</accession>
<dbReference type="EMBL" id="JBHLTC010000012">
    <property type="protein sequence ID" value="MFC0624565.1"/>
    <property type="molecule type" value="Genomic_DNA"/>
</dbReference>
<gene>
    <name evidence="2" type="ORF">ACFFGN_10870</name>
</gene>
<organism evidence="2 3">
    <name type="scientific">Kribbella deserti</name>
    <dbReference type="NCBI Taxonomy" id="1926257"/>
    <lineage>
        <taxon>Bacteria</taxon>
        <taxon>Bacillati</taxon>
        <taxon>Actinomycetota</taxon>
        <taxon>Actinomycetes</taxon>
        <taxon>Propionibacteriales</taxon>
        <taxon>Kribbellaceae</taxon>
        <taxon>Kribbella</taxon>
    </lineage>
</organism>
<dbReference type="Pfam" id="PF01636">
    <property type="entry name" value="APH"/>
    <property type="match status" value="1"/>
</dbReference>
<dbReference type="RefSeq" id="WP_380046075.1">
    <property type="nucleotide sequence ID" value="NZ_JBHLTC010000012.1"/>
</dbReference>
<name>A0ABV6QJ74_9ACTN</name>
<protein>
    <submittedName>
        <fullName evidence="2">Phosphotransferase</fullName>
    </submittedName>
</protein>
<dbReference type="Proteomes" id="UP001589890">
    <property type="component" value="Unassembled WGS sequence"/>
</dbReference>
<dbReference type="SUPFAM" id="SSF56112">
    <property type="entry name" value="Protein kinase-like (PK-like)"/>
    <property type="match status" value="1"/>
</dbReference>
<evidence type="ECO:0000313" key="2">
    <source>
        <dbReference type="EMBL" id="MFC0624565.1"/>
    </source>
</evidence>
<reference evidence="2 3" key="1">
    <citation type="submission" date="2024-09" db="EMBL/GenBank/DDBJ databases">
        <authorList>
            <person name="Sun Q."/>
            <person name="Mori K."/>
        </authorList>
    </citation>
    <scope>NUCLEOTIDE SEQUENCE [LARGE SCALE GENOMIC DNA]</scope>
    <source>
        <strain evidence="2 3">CGMCC 1.15906</strain>
    </source>
</reference>